<dbReference type="Proteomes" id="UP000285456">
    <property type="component" value="Unassembled WGS sequence"/>
</dbReference>
<dbReference type="OrthoDB" id="2973793at2"/>
<comment type="caution">
    <text evidence="1">The sequence shown here is derived from an EMBL/GenBank/DDBJ whole genome shotgun (WGS) entry which is preliminary data.</text>
</comment>
<dbReference type="RefSeq" id="WP_095312760.1">
    <property type="nucleotide sequence ID" value="NZ_PHUT01000028.1"/>
</dbReference>
<reference evidence="1 2" key="1">
    <citation type="journal article" date="2007" name="Int. J. Syst. Evol. Microbiol.">
        <title>Oceanobacillus profundus sp. nov., isolated from a deep-sea sediment core.</title>
        <authorList>
            <person name="Kim Y.G."/>
            <person name="Choi D.H."/>
            <person name="Hyun S."/>
            <person name="Cho B.C."/>
        </authorList>
    </citation>
    <scope>NUCLEOTIDE SEQUENCE [LARGE SCALE GENOMIC DNA]</scope>
    <source>
        <strain evidence="1 2">DSM 18246</strain>
    </source>
</reference>
<protein>
    <submittedName>
        <fullName evidence="1">Uncharacterized protein</fullName>
    </submittedName>
</protein>
<organism evidence="1 2">
    <name type="scientific">Oceanobacillus profundus</name>
    <dbReference type="NCBI Taxonomy" id="372463"/>
    <lineage>
        <taxon>Bacteria</taxon>
        <taxon>Bacillati</taxon>
        <taxon>Bacillota</taxon>
        <taxon>Bacilli</taxon>
        <taxon>Bacillales</taxon>
        <taxon>Bacillaceae</taxon>
        <taxon>Oceanobacillus</taxon>
    </lineage>
</organism>
<keyword evidence="2" id="KW-1185">Reference proteome</keyword>
<dbReference type="AlphaFoldDB" id="A0A417Y9D4"/>
<sequence>MKDTTDTLNAVENLTEEDAKAFLKLIYANIDIFKNGNYTIEKLIEEISSFYSQKIIRTVELRNAIKEESR</sequence>
<name>A0A417Y9D4_9BACI</name>
<dbReference type="EMBL" id="QWEH01000030">
    <property type="protein sequence ID" value="RHW29299.1"/>
    <property type="molecule type" value="Genomic_DNA"/>
</dbReference>
<evidence type="ECO:0000313" key="1">
    <source>
        <dbReference type="EMBL" id="RHW29299.1"/>
    </source>
</evidence>
<evidence type="ECO:0000313" key="2">
    <source>
        <dbReference type="Proteomes" id="UP000285456"/>
    </source>
</evidence>
<gene>
    <name evidence="1" type="ORF">D1B32_22765</name>
</gene>
<accession>A0A417Y9D4</accession>
<proteinExistence type="predicted"/>